<dbReference type="SUPFAM" id="SSF53448">
    <property type="entry name" value="Nucleotide-diphospho-sugar transferases"/>
    <property type="match status" value="1"/>
</dbReference>
<evidence type="ECO:0000256" key="4">
    <source>
        <dbReference type="ARBA" id="ARBA00022741"/>
    </source>
</evidence>
<keyword evidence="3" id="KW-0479">Metal-binding</keyword>
<dbReference type="GO" id="GO:0006777">
    <property type="term" value="P:Mo-molybdopterin cofactor biosynthetic process"/>
    <property type="evidence" value="ECO:0007669"/>
    <property type="project" value="UniProtKB-KW"/>
</dbReference>
<gene>
    <name evidence="9" type="ORF">MNB_SV-15-612</name>
</gene>
<dbReference type="EMBL" id="FRYL01000030">
    <property type="protein sequence ID" value="SHO81130.1"/>
    <property type="molecule type" value="Genomic_DNA"/>
</dbReference>
<dbReference type="InterPro" id="IPR013482">
    <property type="entry name" value="Molybde_CF_guanTrfase"/>
</dbReference>
<dbReference type="Pfam" id="PF12804">
    <property type="entry name" value="NTP_transf_3"/>
    <property type="match status" value="1"/>
</dbReference>
<dbReference type="PANTHER" id="PTHR19136:SF81">
    <property type="entry name" value="MOLYBDENUM COFACTOR GUANYLYLTRANSFERASE"/>
    <property type="match status" value="1"/>
</dbReference>
<evidence type="ECO:0000256" key="5">
    <source>
        <dbReference type="ARBA" id="ARBA00022842"/>
    </source>
</evidence>
<sequence>MLDNSIAFIFAGGRSSRMGTDKSLLKFGDKNSMAQFQYDRLKKIFSKVYISAKENKFDFNPSIILDKYPQHSPLVAIISIFETLDIEEAFILSVDAPFIDIDIIKKLYDNNDKSKDAIVASTSSGIQPLCAIYKKSIILKAKEYLEKDIHKLKYLLKNSNSTFIEFDDESKFTNLNYREEYINAMLKSI</sequence>
<dbReference type="HAMAP" id="MF_00316">
    <property type="entry name" value="MobA"/>
    <property type="match status" value="1"/>
</dbReference>
<dbReference type="CDD" id="cd02503">
    <property type="entry name" value="MobA"/>
    <property type="match status" value="1"/>
</dbReference>
<dbReference type="AlphaFoldDB" id="A0A1W1EJU3"/>
<feature type="domain" description="MobA-like NTP transferase" evidence="8">
    <location>
        <begin position="7"/>
        <end position="157"/>
    </location>
</feature>
<dbReference type="PANTHER" id="PTHR19136">
    <property type="entry name" value="MOLYBDENUM COFACTOR GUANYLYLTRANSFERASE"/>
    <property type="match status" value="1"/>
</dbReference>
<keyword evidence="5" id="KW-0460">Magnesium</keyword>
<keyword evidence="7" id="KW-0501">Molybdenum cofactor biosynthesis</keyword>
<evidence type="ECO:0000256" key="3">
    <source>
        <dbReference type="ARBA" id="ARBA00022723"/>
    </source>
</evidence>
<evidence type="ECO:0000256" key="1">
    <source>
        <dbReference type="ARBA" id="ARBA00022490"/>
    </source>
</evidence>
<evidence type="ECO:0000256" key="7">
    <source>
        <dbReference type="ARBA" id="ARBA00023150"/>
    </source>
</evidence>
<dbReference type="InterPro" id="IPR029044">
    <property type="entry name" value="Nucleotide-diphossugar_trans"/>
</dbReference>
<reference evidence="9" key="1">
    <citation type="submission" date="2016-10" db="EMBL/GenBank/DDBJ databases">
        <authorList>
            <person name="de Groot N.N."/>
        </authorList>
    </citation>
    <scope>NUCLEOTIDE SEQUENCE</scope>
</reference>
<name>A0A1W1EJU3_9ZZZZ</name>
<dbReference type="NCBIfam" id="NF001837">
    <property type="entry name" value="PRK00560.1"/>
    <property type="match status" value="1"/>
</dbReference>
<dbReference type="InterPro" id="IPR025877">
    <property type="entry name" value="MobA-like_NTP_Trfase"/>
</dbReference>
<evidence type="ECO:0000313" key="9">
    <source>
        <dbReference type="EMBL" id="SHO81130.1"/>
    </source>
</evidence>
<dbReference type="GO" id="GO:0016779">
    <property type="term" value="F:nucleotidyltransferase activity"/>
    <property type="evidence" value="ECO:0007669"/>
    <property type="project" value="TreeGrafter"/>
</dbReference>
<keyword evidence="6" id="KW-0342">GTP-binding</keyword>
<protein>
    <submittedName>
        <fullName evidence="9">Molybdopterin-guanine dinucleotide biosynthesis protein MobA</fullName>
    </submittedName>
</protein>
<accession>A0A1W1EJU3</accession>
<dbReference type="GO" id="GO:0046872">
    <property type="term" value="F:metal ion binding"/>
    <property type="evidence" value="ECO:0007669"/>
    <property type="project" value="UniProtKB-KW"/>
</dbReference>
<keyword evidence="2" id="KW-0808">Transferase</keyword>
<organism evidence="9">
    <name type="scientific">hydrothermal vent metagenome</name>
    <dbReference type="NCBI Taxonomy" id="652676"/>
    <lineage>
        <taxon>unclassified sequences</taxon>
        <taxon>metagenomes</taxon>
        <taxon>ecological metagenomes</taxon>
    </lineage>
</organism>
<evidence type="ECO:0000259" key="8">
    <source>
        <dbReference type="Pfam" id="PF12804"/>
    </source>
</evidence>
<dbReference type="GO" id="GO:0005525">
    <property type="term" value="F:GTP binding"/>
    <property type="evidence" value="ECO:0007669"/>
    <property type="project" value="UniProtKB-KW"/>
</dbReference>
<keyword evidence="1" id="KW-0963">Cytoplasm</keyword>
<proteinExistence type="inferred from homology"/>
<dbReference type="Gene3D" id="3.90.550.10">
    <property type="entry name" value="Spore Coat Polysaccharide Biosynthesis Protein SpsA, Chain A"/>
    <property type="match status" value="1"/>
</dbReference>
<keyword evidence="4" id="KW-0547">Nucleotide-binding</keyword>
<evidence type="ECO:0000256" key="2">
    <source>
        <dbReference type="ARBA" id="ARBA00022679"/>
    </source>
</evidence>
<evidence type="ECO:0000256" key="6">
    <source>
        <dbReference type="ARBA" id="ARBA00023134"/>
    </source>
</evidence>